<organism evidence="11 12">
    <name type="scientific">Bordetella flabilis</name>
    <dbReference type="NCBI Taxonomy" id="463014"/>
    <lineage>
        <taxon>Bacteria</taxon>
        <taxon>Pseudomonadati</taxon>
        <taxon>Pseudomonadota</taxon>
        <taxon>Betaproteobacteria</taxon>
        <taxon>Burkholderiales</taxon>
        <taxon>Alcaligenaceae</taxon>
        <taxon>Bordetella</taxon>
    </lineage>
</organism>
<keyword evidence="5 10" id="KW-1133">Transmembrane helix</keyword>
<name>A0A193GDT1_9BORD</name>
<keyword evidence="4 10" id="KW-0812">Transmembrane</keyword>
<evidence type="ECO:0000256" key="2">
    <source>
        <dbReference type="ARBA" id="ARBA00022516"/>
    </source>
</evidence>
<comment type="function">
    <text evidence="10">Catalyzes the transfer of an acyl group from acyl-phosphate (acyl-PO(4)) to glycerol-3-phosphate (G3P) to form lysophosphatidic acid (LPA). This enzyme utilizes acyl-phosphate as fatty acyl donor, but not acyl-CoA or acyl-ACP.</text>
</comment>
<dbReference type="GO" id="GO:0043772">
    <property type="term" value="F:acyl-phosphate glycerol-3-phosphate acyltransferase activity"/>
    <property type="evidence" value="ECO:0007669"/>
    <property type="project" value="UniProtKB-UniRule"/>
</dbReference>
<feature type="transmembrane region" description="Helical" evidence="10">
    <location>
        <begin position="90"/>
        <end position="112"/>
    </location>
</feature>
<protein>
    <recommendedName>
        <fullName evidence="10">Glycerol-3-phosphate acyltransferase</fullName>
    </recommendedName>
    <alternativeName>
        <fullName evidence="10">Acyl-PO4 G3P acyltransferase</fullName>
    </alternativeName>
    <alternativeName>
        <fullName evidence="10">Acyl-phosphate--glycerol-3-phosphate acyltransferase</fullName>
    </alternativeName>
    <alternativeName>
        <fullName evidence="10">G3P acyltransferase</fullName>
        <shortName evidence="10">GPAT</shortName>
        <ecNumber evidence="10">2.3.1.275</ecNumber>
    </alternativeName>
    <alternativeName>
        <fullName evidence="10">Lysophosphatidic acid synthase</fullName>
        <shortName evidence="10">LPA synthase</shortName>
    </alternativeName>
</protein>
<evidence type="ECO:0000256" key="6">
    <source>
        <dbReference type="ARBA" id="ARBA00023098"/>
    </source>
</evidence>
<dbReference type="GO" id="GO:0005886">
    <property type="term" value="C:plasma membrane"/>
    <property type="evidence" value="ECO:0007669"/>
    <property type="project" value="UniProtKB-SubCell"/>
</dbReference>
<keyword evidence="11" id="KW-0012">Acyltransferase</keyword>
<dbReference type="RefSeq" id="WP_066657440.1">
    <property type="nucleotide sequence ID" value="NZ_CBCSCL010000006.1"/>
</dbReference>
<comment type="catalytic activity">
    <reaction evidence="10">
        <text>an acyl phosphate + sn-glycerol 3-phosphate = a 1-acyl-sn-glycero-3-phosphate + phosphate</text>
        <dbReference type="Rhea" id="RHEA:34075"/>
        <dbReference type="ChEBI" id="CHEBI:43474"/>
        <dbReference type="ChEBI" id="CHEBI:57597"/>
        <dbReference type="ChEBI" id="CHEBI:57970"/>
        <dbReference type="ChEBI" id="CHEBI:59918"/>
        <dbReference type="EC" id="2.3.1.275"/>
    </reaction>
</comment>
<keyword evidence="1 10" id="KW-1003">Cell membrane</keyword>
<comment type="subunit">
    <text evidence="10">Probably interacts with PlsX.</text>
</comment>
<dbReference type="UniPathway" id="UPA00085"/>
<dbReference type="STRING" id="463014.BAU07_11290"/>
<dbReference type="KEGG" id="bfz:BAU07_11290"/>
<reference evidence="11 12" key="1">
    <citation type="submission" date="2016-06" db="EMBL/GenBank/DDBJ databases">
        <title>Complete genome sequences of Bordetella bronchialis and Bordetella flabilis.</title>
        <authorList>
            <person name="LiPuma J.J."/>
            <person name="Spilker T."/>
        </authorList>
    </citation>
    <scope>NUCLEOTIDE SEQUENCE [LARGE SCALE GENOMIC DNA]</scope>
    <source>
        <strain evidence="11 12">AU10664</strain>
    </source>
</reference>
<dbReference type="SMART" id="SM01207">
    <property type="entry name" value="G3P_acyltransf"/>
    <property type="match status" value="1"/>
</dbReference>
<comment type="subcellular location">
    <subcellularLocation>
        <location evidence="10">Cell membrane</location>
        <topology evidence="10">Multi-pass membrane protein</topology>
    </subcellularLocation>
</comment>
<dbReference type="EMBL" id="CP016172">
    <property type="protein sequence ID" value="ANN77611.1"/>
    <property type="molecule type" value="Genomic_DNA"/>
</dbReference>
<dbReference type="NCBIfam" id="TIGR00023">
    <property type="entry name" value="glycerol-3-phosphate 1-O-acyltransferase PlsY"/>
    <property type="match status" value="1"/>
</dbReference>
<evidence type="ECO:0000313" key="12">
    <source>
        <dbReference type="Proteomes" id="UP000091926"/>
    </source>
</evidence>
<proteinExistence type="inferred from homology"/>
<dbReference type="PANTHER" id="PTHR30309">
    <property type="entry name" value="INNER MEMBRANE PROTEIN YGIH"/>
    <property type="match status" value="1"/>
</dbReference>
<feature type="transmembrane region" description="Helical" evidence="10">
    <location>
        <begin position="118"/>
        <end position="142"/>
    </location>
</feature>
<evidence type="ECO:0000256" key="5">
    <source>
        <dbReference type="ARBA" id="ARBA00022989"/>
    </source>
</evidence>
<evidence type="ECO:0000256" key="9">
    <source>
        <dbReference type="ARBA" id="ARBA00023264"/>
    </source>
</evidence>
<evidence type="ECO:0000256" key="8">
    <source>
        <dbReference type="ARBA" id="ARBA00023209"/>
    </source>
</evidence>
<dbReference type="HAMAP" id="MF_01043">
    <property type="entry name" value="PlsY"/>
    <property type="match status" value="1"/>
</dbReference>
<dbReference type="Pfam" id="PF02660">
    <property type="entry name" value="G3P_acyltransf"/>
    <property type="match status" value="1"/>
</dbReference>
<dbReference type="Proteomes" id="UP000091926">
    <property type="component" value="Chromosome"/>
</dbReference>
<dbReference type="EC" id="2.3.1.275" evidence="10"/>
<comment type="similarity">
    <text evidence="10">Belongs to the PlsY family.</text>
</comment>
<comment type="pathway">
    <text evidence="10">Lipid metabolism; phospholipid metabolism.</text>
</comment>
<keyword evidence="6 10" id="KW-0443">Lipid metabolism</keyword>
<feature type="transmembrane region" description="Helical" evidence="10">
    <location>
        <begin position="6"/>
        <end position="30"/>
    </location>
</feature>
<dbReference type="GO" id="GO:0008654">
    <property type="term" value="P:phospholipid biosynthetic process"/>
    <property type="evidence" value="ECO:0007669"/>
    <property type="project" value="UniProtKB-UniRule"/>
</dbReference>
<dbReference type="InterPro" id="IPR003811">
    <property type="entry name" value="G3P_acylTferase_PlsY"/>
</dbReference>
<gene>
    <name evidence="10" type="primary">plsY</name>
    <name evidence="11" type="ORF">BAU07_11290</name>
</gene>
<keyword evidence="12" id="KW-1185">Reference proteome</keyword>
<feature type="transmembrane region" description="Helical" evidence="10">
    <location>
        <begin position="173"/>
        <end position="192"/>
    </location>
</feature>
<keyword evidence="7 10" id="KW-0472">Membrane</keyword>
<accession>A0A193GDT1</accession>
<keyword evidence="3 10" id="KW-0808">Transferase</keyword>
<dbReference type="AlphaFoldDB" id="A0A193GDT1"/>
<keyword evidence="2 10" id="KW-0444">Lipid biosynthesis</keyword>
<keyword evidence="9 10" id="KW-1208">Phospholipid metabolism</keyword>
<evidence type="ECO:0000256" key="3">
    <source>
        <dbReference type="ARBA" id="ARBA00022679"/>
    </source>
</evidence>
<evidence type="ECO:0000256" key="4">
    <source>
        <dbReference type="ARBA" id="ARBA00022692"/>
    </source>
</evidence>
<evidence type="ECO:0000256" key="7">
    <source>
        <dbReference type="ARBA" id="ARBA00023136"/>
    </source>
</evidence>
<dbReference type="PANTHER" id="PTHR30309:SF0">
    <property type="entry name" value="GLYCEROL-3-PHOSPHATE ACYLTRANSFERASE-RELATED"/>
    <property type="match status" value="1"/>
</dbReference>
<evidence type="ECO:0000256" key="10">
    <source>
        <dbReference type="HAMAP-Rule" id="MF_01043"/>
    </source>
</evidence>
<evidence type="ECO:0000256" key="1">
    <source>
        <dbReference type="ARBA" id="ARBA00022475"/>
    </source>
</evidence>
<sequence>MPDLSHAVAFNVGLVVLAYLVGSVPFAVVVSKLMGLQDPRSYGSGNPGATNVLRSGSKTAAILTLLGDAAKGWFGVWLVQHIGAPEGWTWNVLALAALAVFLGHLFPIFLGFRGGKGVATALGVLFAVSPWLALATLATWLIIVAFFRYSSLAALVAAIFAPVYYLFGSGLAWYAEPPMLAAITLISVLLILRHRANIARLLNGTESRIGAKKKA</sequence>
<keyword evidence="8 10" id="KW-0594">Phospholipid biosynthesis</keyword>
<feature type="transmembrane region" description="Helical" evidence="10">
    <location>
        <begin position="149"/>
        <end position="167"/>
    </location>
</feature>
<evidence type="ECO:0000313" key="11">
    <source>
        <dbReference type="EMBL" id="ANN77611.1"/>
    </source>
</evidence>